<accession>A0ABW5W192</accession>
<comment type="subcellular location">
    <subcellularLocation>
        <location evidence="7">Cytoplasm</location>
    </subcellularLocation>
    <text evidence="7">Associates with ribosomes and polysomes.</text>
</comment>
<dbReference type="NCBIfam" id="TIGR03719">
    <property type="entry name" value="ABC_ABC_ChvD"/>
    <property type="match status" value="1"/>
</dbReference>
<evidence type="ECO:0000313" key="9">
    <source>
        <dbReference type="EMBL" id="MFD2796640.1"/>
    </source>
</evidence>
<dbReference type="PROSITE" id="PS00211">
    <property type="entry name" value="ABC_TRANSPORTER_1"/>
    <property type="match status" value="2"/>
</dbReference>
<dbReference type="CDD" id="cd03221">
    <property type="entry name" value="ABCF_EF-3"/>
    <property type="match status" value="2"/>
</dbReference>
<dbReference type="EC" id="3.6.1.-" evidence="7"/>
<dbReference type="InterPro" id="IPR003593">
    <property type="entry name" value="AAA+_ATPase"/>
</dbReference>
<keyword evidence="5 7" id="KW-0067">ATP-binding</keyword>
<keyword evidence="2 7" id="KW-0820">tRNA-binding</keyword>
<dbReference type="InterPro" id="IPR003439">
    <property type="entry name" value="ABC_transporter-like_ATP-bd"/>
</dbReference>
<dbReference type="SUPFAM" id="SSF52540">
    <property type="entry name" value="P-loop containing nucleoside triphosphate hydrolases"/>
    <property type="match status" value="2"/>
</dbReference>
<dbReference type="InterPro" id="IPR027417">
    <property type="entry name" value="P-loop_NTPase"/>
</dbReference>
<dbReference type="PANTHER" id="PTHR43858">
    <property type="entry name" value="ENERGY-DEPENDENT TRANSLATIONAL THROTTLE PROTEIN ETTA"/>
    <property type="match status" value="1"/>
</dbReference>
<name>A0ABW5W192_9MICO</name>
<evidence type="ECO:0000256" key="7">
    <source>
        <dbReference type="HAMAP-Rule" id="MF_00847"/>
    </source>
</evidence>
<comment type="similarity">
    <text evidence="1 7">Belongs to the ABC transporter superfamily. ABCF family. Translational throttle EttA subfamily.</text>
</comment>
<feature type="binding site" evidence="7">
    <location>
        <begin position="356"/>
        <end position="363"/>
    </location>
    <ligand>
        <name>ATP</name>
        <dbReference type="ChEBI" id="CHEBI:30616"/>
        <label>2</label>
    </ligand>
</feature>
<keyword evidence="4 7" id="KW-0547">Nucleotide-binding</keyword>
<dbReference type="InterPro" id="IPR017871">
    <property type="entry name" value="ABC_transporter-like_CS"/>
</dbReference>
<comment type="function">
    <text evidence="7">A translation factor that gates the progression of the 70S ribosomal initiation complex (IC, containing tRNA(fMet) in the P-site) into the translation elongation cycle by using a mechanism sensitive to the ATP/ADP ratio. Binds to the 70S ribosome E-site where it modulates the state of the translating ribosome during subunit translocation. ATP hydrolysis probably frees it from the ribosome, which can enter the elongation phase.</text>
</comment>
<evidence type="ECO:0000256" key="2">
    <source>
        <dbReference type="ARBA" id="ARBA00022555"/>
    </source>
</evidence>
<dbReference type="InterPro" id="IPR032781">
    <property type="entry name" value="ABC_tran_Xtn"/>
</dbReference>
<protein>
    <recommendedName>
        <fullName evidence="7">Energy-dependent translational throttle protein EttA</fullName>
        <ecNumber evidence="7">3.6.1.-</ecNumber>
    </recommendedName>
    <alternativeName>
        <fullName evidence="7">Translational regulatory factor EttA</fullName>
    </alternativeName>
</protein>
<feature type="region of interest" description="Arm" evidence="7">
    <location>
        <begin position="94"/>
        <end position="138"/>
    </location>
</feature>
<dbReference type="Gene3D" id="3.40.50.300">
    <property type="entry name" value="P-loop containing nucleotide triphosphate hydrolases"/>
    <property type="match status" value="2"/>
</dbReference>
<keyword evidence="3 7" id="KW-0699">rRNA-binding</keyword>
<evidence type="ECO:0000313" key="10">
    <source>
        <dbReference type="Proteomes" id="UP001597479"/>
    </source>
</evidence>
<keyword evidence="10" id="KW-1185">Reference proteome</keyword>
<comment type="subunit">
    <text evidence="7">Monomer. Probably contacts ribosomal proteins L1, L5, L33 and S7, the 16S and 23S rRNA and the P-site containing tRNA(fMet).</text>
</comment>
<dbReference type="RefSeq" id="WP_377188574.1">
    <property type="nucleotide sequence ID" value="NZ_JBHUOG010000002.1"/>
</dbReference>
<comment type="domain">
    <text evidence="7">The arm domain is inserted in the first ABC transporter domain. Probably contacts ribosomal protein L1.</text>
</comment>
<evidence type="ECO:0000256" key="4">
    <source>
        <dbReference type="ARBA" id="ARBA00022741"/>
    </source>
</evidence>
<dbReference type="EMBL" id="JBHUOG010000002">
    <property type="protein sequence ID" value="MFD2796640.1"/>
    <property type="molecule type" value="Genomic_DNA"/>
</dbReference>
<evidence type="ECO:0000256" key="6">
    <source>
        <dbReference type="ARBA" id="ARBA00022845"/>
    </source>
</evidence>
<evidence type="ECO:0000256" key="5">
    <source>
        <dbReference type="ARBA" id="ARBA00022840"/>
    </source>
</evidence>
<organism evidence="9 10">
    <name type="scientific">Promicromonospora vindobonensis</name>
    <dbReference type="NCBI Taxonomy" id="195748"/>
    <lineage>
        <taxon>Bacteria</taxon>
        <taxon>Bacillati</taxon>
        <taxon>Actinomycetota</taxon>
        <taxon>Actinomycetes</taxon>
        <taxon>Micrococcales</taxon>
        <taxon>Promicromonosporaceae</taxon>
        <taxon>Promicromonospora</taxon>
    </lineage>
</organism>
<feature type="domain" description="ABC transporter" evidence="8">
    <location>
        <begin position="324"/>
        <end position="541"/>
    </location>
</feature>
<feature type="domain" description="ABC transporter" evidence="8">
    <location>
        <begin position="3"/>
        <end position="258"/>
    </location>
</feature>
<dbReference type="Pfam" id="PF12848">
    <property type="entry name" value="ABC_tran_Xtn"/>
    <property type="match status" value="1"/>
</dbReference>
<feature type="binding site" evidence="7">
    <location>
        <begin position="38"/>
        <end position="45"/>
    </location>
    <ligand>
        <name>ATP</name>
        <dbReference type="ChEBI" id="CHEBI:30616"/>
        <label>1</label>
    </ligand>
</feature>
<comment type="caution">
    <text evidence="9">The sequence shown here is derived from an EMBL/GenBank/DDBJ whole genome shotgun (WGS) entry which is preliminary data.</text>
</comment>
<comment type="domain">
    <text evidence="7">The P-site tRNA interaction motif (PtIM domain) probably interacts with the P-site tRNA(fMet) as well as the 23S rRNA.</text>
</comment>
<evidence type="ECO:0000259" key="8">
    <source>
        <dbReference type="PROSITE" id="PS50893"/>
    </source>
</evidence>
<proteinExistence type="inferred from homology"/>
<keyword evidence="7" id="KW-0963">Cytoplasm</keyword>
<comment type="caution">
    <text evidence="7">Lacks conserved residue(s) required for the propagation of feature annotation.</text>
</comment>
<dbReference type="InterPro" id="IPR022374">
    <property type="entry name" value="EttA"/>
</dbReference>
<dbReference type="HAMAP" id="MF_00847">
    <property type="entry name" value="EttA"/>
    <property type="match status" value="1"/>
</dbReference>
<gene>
    <name evidence="7 9" type="primary">ettA</name>
    <name evidence="9" type="ORF">ACFS27_23965</name>
</gene>
<evidence type="ECO:0000256" key="3">
    <source>
        <dbReference type="ARBA" id="ARBA00022730"/>
    </source>
</evidence>
<keyword evidence="7" id="KW-0648">Protein biosynthesis</keyword>
<comment type="catalytic activity">
    <reaction evidence="7">
        <text>ATP + H2O = ADP + phosphate + H(+)</text>
        <dbReference type="Rhea" id="RHEA:13065"/>
        <dbReference type="ChEBI" id="CHEBI:15377"/>
        <dbReference type="ChEBI" id="CHEBI:15378"/>
        <dbReference type="ChEBI" id="CHEBI:30616"/>
        <dbReference type="ChEBI" id="CHEBI:43474"/>
        <dbReference type="ChEBI" id="CHEBI:456216"/>
    </reaction>
</comment>
<keyword evidence="7" id="KW-0694">RNA-binding</keyword>
<dbReference type="SMART" id="SM00382">
    <property type="entry name" value="AAA"/>
    <property type="match status" value="2"/>
</dbReference>
<dbReference type="PANTHER" id="PTHR43858:SF1">
    <property type="entry name" value="ABC TRANSPORTER-RELATED PROTEIN"/>
    <property type="match status" value="1"/>
</dbReference>
<evidence type="ECO:0000256" key="1">
    <source>
        <dbReference type="ARBA" id="ARBA00005868"/>
    </source>
</evidence>
<reference evidence="10" key="1">
    <citation type="journal article" date="2019" name="Int. J. Syst. Evol. Microbiol.">
        <title>The Global Catalogue of Microorganisms (GCM) 10K type strain sequencing project: providing services to taxonomists for standard genome sequencing and annotation.</title>
        <authorList>
            <consortium name="The Broad Institute Genomics Platform"/>
            <consortium name="The Broad Institute Genome Sequencing Center for Infectious Disease"/>
            <person name="Wu L."/>
            <person name="Ma J."/>
        </authorList>
    </citation>
    <scope>NUCLEOTIDE SEQUENCE [LARGE SCALE GENOMIC DNA]</scope>
    <source>
        <strain evidence="10">CCM 7044</strain>
    </source>
</reference>
<dbReference type="Proteomes" id="UP001597479">
    <property type="component" value="Unassembled WGS sequence"/>
</dbReference>
<dbReference type="PROSITE" id="PS50893">
    <property type="entry name" value="ABC_TRANSPORTER_2"/>
    <property type="match status" value="2"/>
</dbReference>
<keyword evidence="7" id="KW-0677">Repeat</keyword>
<sequence length="560" mass="61701">MAEYIYSMYKARKAHGDKVILDDVSLNFLPGAKIGVVGPNGAGKSTILKIMAGLDTPSNGEARLSPGFSVGILQQEPPLNEEKTVLGNVQEAVGPILAKKARFDEISALMAEPDADFDALLAEMGTLQEDIDAADAWDLDSQLEQAMDALRCPPPDADVTVLSGGERRRVALCKLLLEKPDLLLLDEPTNHLDAESVLWLEQHLAGYAGAVLAVTHDRYFLDHVAEWICEIDRGRLYPYEGNYSTYLEKKQARLAVQGKKDAKLSKRLKEELEWVRSNAKGRQVKSKARLARYEEMAAEAERTKKLDFEEIQIPAGPRMGSLVLEAENLQKGFDDRVLIDGLSFTLPRNGIVGVIGPNGVGKTTLFKTIVGLEPLDGGELKIGDTVSISYVDQSRGGIDPKKTLWEVVSDGLDYIKVGNVEIPSRAYVASFGFKGPDQQKPAGVLSGGERNRLNLALTLKQGGNLLLLDEPTNDLDVETLGSLENALLEFPGCAVVVSHDRWFLDRVVTHILAYEGTEENPANWYWFEGNFESYEANKIERLGADAARPHRVTYRKLTRD</sequence>
<keyword evidence="6 7" id="KW-0810">Translation regulation</keyword>
<dbReference type="Pfam" id="PF00005">
    <property type="entry name" value="ABC_tran"/>
    <property type="match status" value="2"/>
</dbReference>
<dbReference type="NCBIfam" id="NF008775">
    <property type="entry name" value="PRK11819.1"/>
    <property type="match status" value="1"/>
</dbReference>
<keyword evidence="7" id="KW-0378">Hydrolase</keyword>